<keyword evidence="2" id="KW-0378">Hydrolase</keyword>
<protein>
    <submittedName>
        <fullName evidence="7">Pseudouridine-5'-phosphate glycosidase</fullName>
    </submittedName>
</protein>
<dbReference type="GO" id="GO:0005737">
    <property type="term" value="C:cytoplasm"/>
    <property type="evidence" value="ECO:0007669"/>
    <property type="project" value="TreeGrafter"/>
</dbReference>
<name>A0AAD6HLI1_9EURO</name>
<dbReference type="HAMAP" id="MF_01876">
    <property type="entry name" value="PsiMP_glycosidase"/>
    <property type="match status" value="1"/>
</dbReference>
<evidence type="ECO:0000256" key="4">
    <source>
        <dbReference type="ARBA" id="ARBA00023239"/>
    </source>
</evidence>
<keyword evidence="5 7" id="KW-0326">Glycosidase</keyword>
<dbReference type="CDD" id="cd01941">
    <property type="entry name" value="YeiC_kinase_like"/>
    <property type="match status" value="1"/>
</dbReference>
<dbReference type="Pfam" id="PF00294">
    <property type="entry name" value="PfkB"/>
    <property type="match status" value="1"/>
</dbReference>
<dbReference type="SUPFAM" id="SSF110581">
    <property type="entry name" value="Indigoidine synthase A-like"/>
    <property type="match status" value="1"/>
</dbReference>
<dbReference type="EMBL" id="JAQJAN010000008">
    <property type="protein sequence ID" value="KAJ5724959.1"/>
    <property type="molecule type" value="Genomic_DNA"/>
</dbReference>
<evidence type="ECO:0000256" key="5">
    <source>
        <dbReference type="ARBA" id="ARBA00023295"/>
    </source>
</evidence>
<dbReference type="PANTHER" id="PTHR42909:SF1">
    <property type="entry name" value="CARBOHYDRATE KINASE PFKB DOMAIN-CONTAINING PROTEIN"/>
    <property type="match status" value="1"/>
</dbReference>
<dbReference type="Proteomes" id="UP001215712">
    <property type="component" value="Unassembled WGS sequence"/>
</dbReference>
<evidence type="ECO:0000256" key="1">
    <source>
        <dbReference type="ARBA" id="ARBA00022723"/>
    </source>
</evidence>
<dbReference type="InterPro" id="IPR011611">
    <property type="entry name" value="PfkB_dom"/>
</dbReference>
<dbReference type="InterPro" id="IPR029056">
    <property type="entry name" value="Ribokinase-like"/>
</dbReference>
<dbReference type="PANTHER" id="PTHR42909">
    <property type="entry name" value="ZGC:136858"/>
    <property type="match status" value="1"/>
</dbReference>
<dbReference type="GO" id="GO:0016798">
    <property type="term" value="F:hydrolase activity, acting on glycosyl bonds"/>
    <property type="evidence" value="ECO:0007669"/>
    <property type="project" value="UniProtKB-KW"/>
</dbReference>
<dbReference type="AlphaFoldDB" id="A0AAD6HLI1"/>
<reference evidence="7" key="2">
    <citation type="submission" date="2023-01" db="EMBL/GenBank/DDBJ databases">
        <authorList>
            <person name="Petersen C."/>
        </authorList>
    </citation>
    <scope>NUCLEOTIDE SEQUENCE</scope>
    <source>
        <strain evidence="7">IBT 17514</strain>
    </source>
</reference>
<proteinExistence type="inferred from homology"/>
<sequence>MFASRASILSRCCRGARVPRFRSFHALPSSPQSKFLKVSEEVRDAVATGKPVVALETTIYTHGFPYPENIALASLLESVVRANGGVPATIGILGGVARVGMSAEEIVELASTAEKKTALKVSRRDLGYICGMGLAGKPIHGGTTISGTMILSELAGIKIFGTGGLGGVHRGGETSMDISADLTELGRTPVTVISSGCKSFLDIPRTLEYLETEGVCVGTFADGREGSVDFPAFFTRDSGFRSPRVIQNEAEAAAIVYAQSKLPVSSGIHFANPVPVEASVPKPEMDRIIEEAVRLANVEGYHGSDNTPFVLGKIKELSGGKSVIANRALVESNVKRATRVAVELAKLEEMDRGVAARHMPAFPSVSRTDQEVPEVQATKLETTPETVVTPELPENSDVLVAGSLAIDLSCDYTPFGDERVQVAPIPHTSNPAIIGQSLGGVGHNVALAASYIGSDVLFCSVVADDLSGRAALASLEKEGLSTAGIQILPPTSGTRTAQYVCINDAKKDLLVAMADMGIVELPKKQLDFDGFWEPLIERTKPKWVVVDANWRPEVLAKWTTLAQKYGARVAFEPVSTAKSRRLFARDGDASPVIGPAQTIPNHAVSLACPNRLELGAMYMAAREALLFDSPSWWDVIDAMGLSQSGSRERLVSITSASLVDEGLPQQSIQLLPFIPCLITKLGEAGALLTQLLPPGDSRLRNPNYAPYILARASSSNASFGGVYMRLFPPAAQLSAEEVVSVNGAGDTLLGVVVAGLAKDSSSARIEDIISVAQEASRKTLANPGGVSKDLVGLREKLGL</sequence>
<reference evidence="7" key="1">
    <citation type="journal article" date="2023" name="IMA Fungus">
        <title>Comparative genomic study of the Penicillium genus elucidates a diverse pangenome and 15 lateral gene transfer events.</title>
        <authorList>
            <person name="Petersen C."/>
            <person name="Sorensen T."/>
            <person name="Nielsen M.R."/>
            <person name="Sondergaard T.E."/>
            <person name="Sorensen J.L."/>
            <person name="Fitzpatrick D.A."/>
            <person name="Frisvad J.C."/>
            <person name="Nielsen K.L."/>
        </authorList>
    </citation>
    <scope>NUCLEOTIDE SEQUENCE</scope>
    <source>
        <strain evidence="7">IBT 17514</strain>
    </source>
</reference>
<dbReference type="Gene3D" id="3.40.1790.10">
    <property type="entry name" value="Indigoidine synthase domain"/>
    <property type="match status" value="1"/>
</dbReference>
<dbReference type="SUPFAM" id="SSF53613">
    <property type="entry name" value="Ribokinase-like"/>
    <property type="match status" value="1"/>
</dbReference>
<dbReference type="Pfam" id="PF04227">
    <property type="entry name" value="Indigoidine_A"/>
    <property type="match status" value="1"/>
</dbReference>
<dbReference type="GO" id="GO:0046872">
    <property type="term" value="F:metal ion binding"/>
    <property type="evidence" value="ECO:0007669"/>
    <property type="project" value="UniProtKB-KW"/>
</dbReference>
<keyword evidence="1" id="KW-0479">Metal-binding</keyword>
<keyword evidence="4" id="KW-0456">Lyase</keyword>
<dbReference type="InterPro" id="IPR007342">
    <property type="entry name" value="PsuG"/>
</dbReference>
<accession>A0AAD6HLI1</accession>
<dbReference type="Gene3D" id="3.40.1190.20">
    <property type="match status" value="1"/>
</dbReference>
<organism evidence="7 8">
    <name type="scientific">Penicillium malachiteum</name>
    <dbReference type="NCBI Taxonomy" id="1324776"/>
    <lineage>
        <taxon>Eukaryota</taxon>
        <taxon>Fungi</taxon>
        <taxon>Dikarya</taxon>
        <taxon>Ascomycota</taxon>
        <taxon>Pezizomycotina</taxon>
        <taxon>Eurotiomycetes</taxon>
        <taxon>Eurotiomycetidae</taxon>
        <taxon>Eurotiales</taxon>
        <taxon>Aspergillaceae</taxon>
        <taxon>Penicillium</taxon>
    </lineage>
</organism>
<comment type="caution">
    <text evidence="7">The sequence shown here is derived from an EMBL/GenBank/DDBJ whole genome shotgun (WGS) entry which is preliminary data.</text>
</comment>
<gene>
    <name evidence="7" type="ORF">N7493_006687</name>
</gene>
<evidence type="ECO:0000256" key="3">
    <source>
        <dbReference type="ARBA" id="ARBA00023211"/>
    </source>
</evidence>
<dbReference type="InterPro" id="IPR022830">
    <property type="entry name" value="Indigdn_synthA-like"/>
</dbReference>
<keyword evidence="8" id="KW-1185">Reference proteome</keyword>
<dbReference type="GO" id="GO:0004730">
    <property type="term" value="F:pseudouridylate synthase activity"/>
    <property type="evidence" value="ECO:0007669"/>
    <property type="project" value="InterPro"/>
</dbReference>
<evidence type="ECO:0000313" key="7">
    <source>
        <dbReference type="EMBL" id="KAJ5724959.1"/>
    </source>
</evidence>
<evidence type="ECO:0000313" key="8">
    <source>
        <dbReference type="Proteomes" id="UP001215712"/>
    </source>
</evidence>
<evidence type="ECO:0000256" key="2">
    <source>
        <dbReference type="ARBA" id="ARBA00022801"/>
    </source>
</evidence>
<evidence type="ECO:0000259" key="6">
    <source>
        <dbReference type="Pfam" id="PF00294"/>
    </source>
</evidence>
<feature type="domain" description="Carbohydrate kinase PfkB" evidence="6">
    <location>
        <begin position="398"/>
        <end position="577"/>
    </location>
</feature>
<keyword evidence="3" id="KW-0464">Manganese</keyword>